<dbReference type="GO" id="GO:0005737">
    <property type="term" value="C:cytoplasm"/>
    <property type="evidence" value="ECO:0007669"/>
    <property type="project" value="TreeGrafter"/>
</dbReference>
<dbReference type="SUPFAM" id="SSF48452">
    <property type="entry name" value="TPR-like"/>
    <property type="match status" value="1"/>
</dbReference>
<dbReference type="GO" id="GO:0003677">
    <property type="term" value="F:DNA binding"/>
    <property type="evidence" value="ECO:0007669"/>
    <property type="project" value="InterPro"/>
</dbReference>
<dbReference type="SUPFAM" id="SSF46894">
    <property type="entry name" value="C-terminal effector domain of the bipartite response regulators"/>
    <property type="match status" value="1"/>
</dbReference>
<sequence length="967" mass="104657">MIGRESELAQLHAVFDQVLTGRPQGVVISGEAGIGKTRLIEEFLGLASADALVLTGQSVDLGAVGAPYSPIQSVLRGLVAELGPEAVLEASGPGAEALTALLPELGAQGTDPAGAALNRLHDTVTTLFESVSRRTPLVIAIEDLHWADEGTLDLLRFLLRVLGRGRILVVLSFRSEDVARGHPLRSLLSELDRSRSVTRVELVRLTKEEVRRQVAAILGSEPDDEAFDSVYARSEGVPFFVEELIGFGSTSEGELPWTLRELLLARYERLSDESQQLLRLISAGGVRVDHDLLSALFPGEPEQLDAAAREAVLANILVADERSYAFRHALVREAIHTDLLPGERTRFHTRFAEVLEALSGDRRVAAEISYHWLAAHDTQRAFPATLDAMTEARVTHAYGTAAQMGERALELWDQVPDAEEVAGRQKIDLLAQTASALRNAGEGERSLAMINVALEESPRSETLRYARLLRDKALYLGNIGKPGSIPLLREALELVPPGATGMAGTTGLARAPMSAGELRSALLTALAGRLMLAARMDEAIETAREALREATDAGSDRHASIASNILGTTEINVGRFEEGRAHLDEALALSQNETSARLRYRVNASDSEYLLGHYAEAVSIAELGIQRARELGVERSSGIILKSNAVDPLIALGQWERADQYIDSAVRLLPSPTFNAYLNRARMFLLTWRGETDAAYRLYRSARGHARELGESEMQVRLSFPRVAAELHLARGAVTEAWAEMDVLLDDGHTPVAGYELPLLATAARTLAALRSAGGSPEEEDAEDRLRALIKRVDWWPTAPLWSTIFDAELSGSRGVGDDPAAWQRAAAVVAADPAAQAHLPSYTALRLGQALVEAGERHEAVAALREAVRGAELLGADLVRRTVVGVAERAGLTLDDVPIRRTTNATELTLRERQVLDLLGQGLTNRQIGERLFISAKTASVHVSAILRKLGASSRTEAAFLARESA</sequence>
<dbReference type="InterPro" id="IPR041664">
    <property type="entry name" value="AAA_16"/>
</dbReference>
<dbReference type="Pfam" id="PF00196">
    <property type="entry name" value="GerE"/>
    <property type="match status" value="1"/>
</dbReference>
<dbReference type="InterPro" id="IPR016032">
    <property type="entry name" value="Sig_transdc_resp-reg_C-effctor"/>
</dbReference>
<dbReference type="InterPro" id="IPR011990">
    <property type="entry name" value="TPR-like_helical_dom_sf"/>
</dbReference>
<dbReference type="InterPro" id="IPR000792">
    <property type="entry name" value="Tscrpt_reg_LuxR_C"/>
</dbReference>
<dbReference type="SMART" id="SM00421">
    <property type="entry name" value="HTH_LUXR"/>
    <property type="match status" value="1"/>
</dbReference>
<keyword evidence="5" id="KW-1185">Reference proteome</keyword>
<gene>
    <name evidence="4" type="ORF">DF223_13430</name>
</gene>
<dbReference type="InterPro" id="IPR027417">
    <property type="entry name" value="P-loop_NTPase"/>
</dbReference>
<dbReference type="PRINTS" id="PR00038">
    <property type="entry name" value="HTHLUXR"/>
</dbReference>
<accession>A0A2U1TAW5</accession>
<dbReference type="PANTHER" id="PTHR16305:SF35">
    <property type="entry name" value="TRANSCRIPTIONAL ACTIVATOR DOMAIN"/>
    <property type="match status" value="1"/>
</dbReference>
<organism evidence="4 5">
    <name type="scientific">Mycetocola zhujimingii</name>
    <dbReference type="NCBI Taxonomy" id="2079792"/>
    <lineage>
        <taxon>Bacteria</taxon>
        <taxon>Bacillati</taxon>
        <taxon>Actinomycetota</taxon>
        <taxon>Actinomycetes</taxon>
        <taxon>Micrococcales</taxon>
        <taxon>Microbacteriaceae</taxon>
        <taxon>Mycetocola</taxon>
    </lineage>
</organism>
<reference evidence="5" key="1">
    <citation type="submission" date="2018-04" db="EMBL/GenBank/DDBJ databases">
        <authorList>
            <person name="Liu S."/>
            <person name="Wang Z."/>
            <person name="Li J."/>
        </authorList>
    </citation>
    <scope>NUCLEOTIDE SEQUENCE [LARGE SCALE GENOMIC DNA]</scope>
    <source>
        <strain evidence="5">622</strain>
    </source>
</reference>
<dbReference type="PANTHER" id="PTHR16305">
    <property type="entry name" value="TESTICULAR SOLUBLE ADENYLYL CYCLASE"/>
    <property type="match status" value="1"/>
</dbReference>
<proteinExistence type="predicted"/>
<comment type="caution">
    <text evidence="4">The sequence shown here is derived from an EMBL/GenBank/DDBJ whole genome shotgun (WGS) entry which is preliminary data.</text>
</comment>
<dbReference type="GO" id="GO:0005524">
    <property type="term" value="F:ATP binding"/>
    <property type="evidence" value="ECO:0007669"/>
    <property type="project" value="UniProtKB-KW"/>
</dbReference>
<dbReference type="Pfam" id="PF13191">
    <property type="entry name" value="AAA_16"/>
    <property type="match status" value="1"/>
</dbReference>
<feature type="domain" description="HTH luxR-type" evidence="3">
    <location>
        <begin position="902"/>
        <end position="967"/>
    </location>
</feature>
<evidence type="ECO:0000256" key="1">
    <source>
        <dbReference type="ARBA" id="ARBA00022741"/>
    </source>
</evidence>
<dbReference type="PROSITE" id="PS50043">
    <property type="entry name" value="HTH_LUXR_2"/>
    <property type="match status" value="1"/>
</dbReference>
<dbReference type="Gene3D" id="1.10.10.10">
    <property type="entry name" value="Winged helix-like DNA-binding domain superfamily/Winged helix DNA-binding domain"/>
    <property type="match status" value="1"/>
</dbReference>
<dbReference type="Gene3D" id="3.40.50.300">
    <property type="entry name" value="P-loop containing nucleotide triphosphate hydrolases"/>
    <property type="match status" value="1"/>
</dbReference>
<dbReference type="EMBL" id="QEFB01000017">
    <property type="protein sequence ID" value="PWC06032.1"/>
    <property type="molecule type" value="Genomic_DNA"/>
</dbReference>
<dbReference type="AlphaFoldDB" id="A0A2U1TAW5"/>
<dbReference type="SUPFAM" id="SSF52540">
    <property type="entry name" value="P-loop containing nucleoside triphosphate hydrolases"/>
    <property type="match status" value="1"/>
</dbReference>
<keyword evidence="2" id="KW-0067">ATP-binding</keyword>
<dbReference type="CDD" id="cd06170">
    <property type="entry name" value="LuxR_C_like"/>
    <property type="match status" value="1"/>
</dbReference>
<evidence type="ECO:0000256" key="2">
    <source>
        <dbReference type="ARBA" id="ARBA00022840"/>
    </source>
</evidence>
<evidence type="ECO:0000259" key="3">
    <source>
        <dbReference type="PROSITE" id="PS50043"/>
    </source>
</evidence>
<protein>
    <submittedName>
        <fullName evidence="4">Helix-turn-helix transcriptional regulator</fullName>
    </submittedName>
</protein>
<dbReference type="Proteomes" id="UP000244962">
    <property type="component" value="Unassembled WGS sequence"/>
</dbReference>
<dbReference type="RefSeq" id="WP_108963567.1">
    <property type="nucleotide sequence ID" value="NZ_QEFB01000017.1"/>
</dbReference>
<evidence type="ECO:0000313" key="5">
    <source>
        <dbReference type="Proteomes" id="UP000244962"/>
    </source>
</evidence>
<keyword evidence="1" id="KW-0547">Nucleotide-binding</keyword>
<dbReference type="InterPro" id="IPR036388">
    <property type="entry name" value="WH-like_DNA-bd_sf"/>
</dbReference>
<dbReference type="GO" id="GO:0006355">
    <property type="term" value="P:regulation of DNA-templated transcription"/>
    <property type="evidence" value="ECO:0007669"/>
    <property type="project" value="InterPro"/>
</dbReference>
<dbReference type="Gene3D" id="1.25.40.10">
    <property type="entry name" value="Tetratricopeptide repeat domain"/>
    <property type="match status" value="1"/>
</dbReference>
<evidence type="ECO:0000313" key="4">
    <source>
        <dbReference type="EMBL" id="PWC06032.1"/>
    </source>
</evidence>
<dbReference type="GO" id="GO:0004016">
    <property type="term" value="F:adenylate cyclase activity"/>
    <property type="evidence" value="ECO:0007669"/>
    <property type="project" value="TreeGrafter"/>
</dbReference>
<name>A0A2U1TAW5_9MICO</name>